<evidence type="ECO:0000313" key="2">
    <source>
        <dbReference type="EMBL" id="CAE6440844.1"/>
    </source>
</evidence>
<dbReference type="AlphaFoldDB" id="A0A8H3AQD1"/>
<dbReference type="EMBL" id="CAJMWZ010001723">
    <property type="protein sequence ID" value="CAE6440844.1"/>
    <property type="molecule type" value="Genomic_DNA"/>
</dbReference>
<sequence length="67" mass="7508">MSKIRPNSDGNLSPPGDDREFEADYTSAGPEPQPGIDGVPVRWYDADRMEPYTRIVPFAEKHDTSVE</sequence>
<evidence type="ECO:0000313" key="3">
    <source>
        <dbReference type="Proteomes" id="UP000663850"/>
    </source>
</evidence>
<comment type="caution">
    <text evidence="2">The sequence shown here is derived from an EMBL/GenBank/DDBJ whole genome shotgun (WGS) entry which is preliminary data.</text>
</comment>
<dbReference type="Proteomes" id="UP000663850">
    <property type="component" value="Unassembled WGS sequence"/>
</dbReference>
<protein>
    <submittedName>
        <fullName evidence="2">Uncharacterized protein</fullName>
    </submittedName>
</protein>
<proteinExistence type="predicted"/>
<organism evidence="2 3">
    <name type="scientific">Rhizoctonia solani</name>
    <dbReference type="NCBI Taxonomy" id="456999"/>
    <lineage>
        <taxon>Eukaryota</taxon>
        <taxon>Fungi</taxon>
        <taxon>Dikarya</taxon>
        <taxon>Basidiomycota</taxon>
        <taxon>Agaricomycotina</taxon>
        <taxon>Agaricomycetes</taxon>
        <taxon>Cantharellales</taxon>
        <taxon>Ceratobasidiaceae</taxon>
        <taxon>Rhizoctonia</taxon>
    </lineage>
</organism>
<reference evidence="2" key="1">
    <citation type="submission" date="2021-01" db="EMBL/GenBank/DDBJ databases">
        <authorList>
            <person name="Kaushik A."/>
        </authorList>
    </citation>
    <scope>NUCLEOTIDE SEQUENCE</scope>
    <source>
        <strain evidence="2">Type strain: AG8-Rh-89/</strain>
    </source>
</reference>
<name>A0A8H3AQD1_9AGAM</name>
<gene>
    <name evidence="2" type="ORF">RDB_LOCUS29163</name>
</gene>
<feature type="region of interest" description="Disordered" evidence="1">
    <location>
        <begin position="1"/>
        <end position="40"/>
    </location>
</feature>
<accession>A0A8H3AQD1</accession>
<evidence type="ECO:0000256" key="1">
    <source>
        <dbReference type="SAM" id="MobiDB-lite"/>
    </source>
</evidence>